<evidence type="ECO:0000256" key="2">
    <source>
        <dbReference type="SAM" id="Phobius"/>
    </source>
</evidence>
<keyword evidence="4" id="KW-1185">Reference proteome</keyword>
<evidence type="ECO:0000256" key="1">
    <source>
        <dbReference type="SAM" id="MobiDB-lite"/>
    </source>
</evidence>
<feature type="transmembrane region" description="Helical" evidence="2">
    <location>
        <begin position="56"/>
        <end position="78"/>
    </location>
</feature>
<dbReference type="Proteomes" id="UP001236369">
    <property type="component" value="Unassembled WGS sequence"/>
</dbReference>
<dbReference type="EMBL" id="JAUSVV010000002">
    <property type="protein sequence ID" value="MDQ0441515.1"/>
    <property type="molecule type" value="Genomic_DNA"/>
</dbReference>
<protein>
    <submittedName>
        <fullName evidence="3">Uncharacterized protein</fullName>
    </submittedName>
</protein>
<comment type="caution">
    <text evidence="3">The sequence shown here is derived from an EMBL/GenBank/DDBJ whole genome shotgun (WGS) entry which is preliminary data.</text>
</comment>
<accession>A0ABU0HGR6</accession>
<feature type="region of interest" description="Disordered" evidence="1">
    <location>
        <begin position="23"/>
        <end position="47"/>
    </location>
</feature>
<sequence length="83" mass="9332">MSAPTRPLPKSLTRLLKEPATHIVVPTPGDRPQGRYPYEESQDGRPQAPDKALELAVLRGFVALVSFCVWGAILWIVLRHFLR</sequence>
<organism evidence="3 4">
    <name type="scientific">Methylobacterium persicinum</name>
    <dbReference type="NCBI Taxonomy" id="374426"/>
    <lineage>
        <taxon>Bacteria</taxon>
        <taxon>Pseudomonadati</taxon>
        <taxon>Pseudomonadota</taxon>
        <taxon>Alphaproteobacteria</taxon>
        <taxon>Hyphomicrobiales</taxon>
        <taxon>Methylobacteriaceae</taxon>
        <taxon>Methylobacterium</taxon>
    </lineage>
</organism>
<keyword evidence="2" id="KW-1133">Transmembrane helix</keyword>
<keyword evidence="2" id="KW-0472">Membrane</keyword>
<keyword evidence="2" id="KW-0812">Transmembrane</keyword>
<reference evidence="3 4" key="1">
    <citation type="submission" date="2023-07" db="EMBL/GenBank/DDBJ databases">
        <title>Genomic Encyclopedia of Type Strains, Phase IV (KMG-IV): sequencing the most valuable type-strain genomes for metagenomic binning, comparative biology and taxonomic classification.</title>
        <authorList>
            <person name="Goeker M."/>
        </authorList>
    </citation>
    <scope>NUCLEOTIDE SEQUENCE [LARGE SCALE GENOMIC DNA]</scope>
    <source>
        <strain evidence="3 4">DSM 19562</strain>
    </source>
</reference>
<evidence type="ECO:0000313" key="4">
    <source>
        <dbReference type="Proteomes" id="UP001236369"/>
    </source>
</evidence>
<name>A0ABU0HGR6_9HYPH</name>
<evidence type="ECO:0000313" key="3">
    <source>
        <dbReference type="EMBL" id="MDQ0441515.1"/>
    </source>
</evidence>
<proteinExistence type="predicted"/>
<gene>
    <name evidence="3" type="ORF">QO016_000998</name>
</gene>